<proteinExistence type="predicted"/>
<accession>A0ABT9DZ44</accession>
<dbReference type="RefSeq" id="WP_305104051.1">
    <property type="nucleotide sequence ID" value="NZ_JAUTWS010000010.1"/>
</dbReference>
<dbReference type="InterPro" id="IPR002477">
    <property type="entry name" value="Peptidoglycan-bd-like"/>
</dbReference>
<dbReference type="Pfam" id="PF01471">
    <property type="entry name" value="PG_binding_1"/>
    <property type="match status" value="1"/>
</dbReference>
<keyword evidence="3" id="KW-1185">Reference proteome</keyword>
<gene>
    <name evidence="2" type="ORF">Q7A36_12610</name>
</gene>
<evidence type="ECO:0000259" key="1">
    <source>
        <dbReference type="Pfam" id="PF01471"/>
    </source>
</evidence>
<feature type="domain" description="Peptidoglycan binding-like" evidence="1">
    <location>
        <begin position="27"/>
        <end position="74"/>
    </location>
</feature>
<dbReference type="InterPro" id="IPR036365">
    <property type="entry name" value="PGBD-like_sf"/>
</dbReference>
<organism evidence="2 3">
    <name type="scientific">Paracraurococcus lichenis</name>
    <dbReference type="NCBI Taxonomy" id="3064888"/>
    <lineage>
        <taxon>Bacteria</taxon>
        <taxon>Pseudomonadati</taxon>
        <taxon>Pseudomonadota</taxon>
        <taxon>Alphaproteobacteria</taxon>
        <taxon>Acetobacterales</taxon>
        <taxon>Roseomonadaceae</taxon>
        <taxon>Paracraurococcus</taxon>
    </lineage>
</organism>
<dbReference type="Proteomes" id="UP001243009">
    <property type="component" value="Unassembled WGS sequence"/>
</dbReference>
<name>A0ABT9DZ44_9PROT</name>
<evidence type="ECO:0000313" key="2">
    <source>
        <dbReference type="EMBL" id="MDO9709187.1"/>
    </source>
</evidence>
<reference evidence="2 3" key="1">
    <citation type="submission" date="2023-08" db="EMBL/GenBank/DDBJ databases">
        <title>The draft genome sequence of Paracraurococcus sp. LOR1-02.</title>
        <authorList>
            <person name="Kingkaew E."/>
            <person name="Tanasupawat S."/>
        </authorList>
    </citation>
    <scope>NUCLEOTIDE SEQUENCE [LARGE SCALE GENOMIC DNA]</scope>
    <source>
        <strain evidence="2 3">LOR1-02</strain>
    </source>
</reference>
<dbReference type="EMBL" id="JAUTWS010000010">
    <property type="protein sequence ID" value="MDO9709187.1"/>
    <property type="molecule type" value="Genomic_DNA"/>
</dbReference>
<dbReference type="SUPFAM" id="SSF47090">
    <property type="entry name" value="PGBD-like"/>
    <property type="match status" value="1"/>
</dbReference>
<comment type="caution">
    <text evidence="2">The sequence shown here is derived from an EMBL/GenBank/DDBJ whole genome shotgun (WGS) entry which is preliminary data.</text>
</comment>
<protein>
    <submittedName>
        <fullName evidence="2">Peptidoglycan-binding domain-containing protein</fullName>
    </submittedName>
</protein>
<evidence type="ECO:0000313" key="3">
    <source>
        <dbReference type="Proteomes" id="UP001243009"/>
    </source>
</evidence>
<dbReference type="Gene3D" id="1.10.101.10">
    <property type="entry name" value="PGBD-like superfamily/PGBD"/>
    <property type="match status" value="1"/>
</dbReference>
<dbReference type="InterPro" id="IPR036366">
    <property type="entry name" value="PGBDSf"/>
</dbReference>
<sequence>MSVSVPPAEPPPRIAEKVGNGCLNNPQDVLWAKLALACLGRYPASAMAHGYIDRALDTAIRNYQRDRGLRCNGMIRPGGETERNLRTDLLHVAEVVAP</sequence>